<name>A0A2M7APJ9_UNCKA</name>
<evidence type="ECO:0000259" key="3">
    <source>
        <dbReference type="SMART" id="SM00967"/>
    </source>
</evidence>
<dbReference type="AlphaFoldDB" id="A0A2M7APJ9"/>
<gene>
    <name evidence="4" type="ORF">COS81_00570</name>
</gene>
<keyword evidence="2 4" id="KW-0808">Transferase</keyword>
<dbReference type="InterPro" id="IPR001537">
    <property type="entry name" value="SpoU_MeTrfase"/>
</dbReference>
<dbReference type="GO" id="GO:0032259">
    <property type="term" value="P:methylation"/>
    <property type="evidence" value="ECO:0007669"/>
    <property type="project" value="UniProtKB-KW"/>
</dbReference>
<dbReference type="InterPro" id="IPR004441">
    <property type="entry name" value="rRNA_MeTrfase_TrmH"/>
</dbReference>
<evidence type="ECO:0000313" key="5">
    <source>
        <dbReference type="Proteomes" id="UP000229916"/>
    </source>
</evidence>
<dbReference type="InterPro" id="IPR029064">
    <property type="entry name" value="Ribosomal_eL30-like_sf"/>
</dbReference>
<reference evidence="5" key="1">
    <citation type="submission" date="2017-09" db="EMBL/GenBank/DDBJ databases">
        <title>Depth-based differentiation of microbial function through sediment-hosted aquifers and enrichment of novel symbionts in the deep terrestrial subsurface.</title>
        <authorList>
            <person name="Probst A.J."/>
            <person name="Ladd B."/>
            <person name="Jarett J.K."/>
            <person name="Geller-Mcgrath D.E."/>
            <person name="Sieber C.M.K."/>
            <person name="Emerson J.B."/>
            <person name="Anantharaman K."/>
            <person name="Thomas B.C."/>
            <person name="Malmstrom R."/>
            <person name="Stieglmeier M."/>
            <person name="Klingl A."/>
            <person name="Woyke T."/>
            <person name="Ryan C.M."/>
            <person name="Banfield J.F."/>
        </authorList>
    </citation>
    <scope>NUCLEOTIDE SEQUENCE [LARGE SCALE GENOMIC DNA]</scope>
</reference>
<dbReference type="PANTHER" id="PTHR46429:SF1">
    <property type="entry name" value="23S RRNA (GUANOSINE-2'-O-)-METHYLTRANSFERASE RLMB"/>
    <property type="match status" value="1"/>
</dbReference>
<dbReference type="SMART" id="SM00967">
    <property type="entry name" value="SpoU_sub_bind"/>
    <property type="match status" value="1"/>
</dbReference>
<organism evidence="4 5">
    <name type="scientific">candidate division WWE3 bacterium CG06_land_8_20_14_3_00_42_16</name>
    <dbReference type="NCBI Taxonomy" id="1975083"/>
    <lineage>
        <taxon>Bacteria</taxon>
        <taxon>Katanobacteria</taxon>
    </lineage>
</organism>
<dbReference type="PANTHER" id="PTHR46429">
    <property type="entry name" value="23S RRNA (GUANOSINE-2'-O-)-METHYLTRANSFERASE RLMB"/>
    <property type="match status" value="1"/>
</dbReference>
<sequence>MSNIQIEGKNPVLEALRSRRQPEKIYILASLKNDARIDEILSFVKGLRTPFFLVDRKTLDHISKTNLHQGVIGFFTNLPSLSLQNLVEKLGLKISSSFFVLLTEIEYEQNLGAMLRTAEAAGVAAIVIPPSSKGVTPVVERVSMGAASLVPVISESLFPALKIFKKWGFKIIGLDEKAPKNYYDEDLRGPLVFVVGGESKGITFPVRKRCDVLVKIPQKGKISSLNLSVACGIVVFEKMRQETKR</sequence>
<dbReference type="InterPro" id="IPR029026">
    <property type="entry name" value="tRNA_m1G_MTases_N"/>
</dbReference>
<feature type="domain" description="RNA 2-O ribose methyltransferase substrate binding" evidence="3">
    <location>
        <begin position="5"/>
        <end position="81"/>
    </location>
</feature>
<dbReference type="GO" id="GO:0003723">
    <property type="term" value="F:RNA binding"/>
    <property type="evidence" value="ECO:0007669"/>
    <property type="project" value="InterPro"/>
</dbReference>
<dbReference type="Gene3D" id="3.40.1280.10">
    <property type="match status" value="1"/>
</dbReference>
<dbReference type="EMBL" id="PEWD01000009">
    <property type="protein sequence ID" value="PIU69293.1"/>
    <property type="molecule type" value="Genomic_DNA"/>
</dbReference>
<dbReference type="GO" id="GO:0005829">
    <property type="term" value="C:cytosol"/>
    <property type="evidence" value="ECO:0007669"/>
    <property type="project" value="TreeGrafter"/>
</dbReference>
<evidence type="ECO:0000256" key="2">
    <source>
        <dbReference type="ARBA" id="ARBA00022679"/>
    </source>
</evidence>
<dbReference type="NCBIfam" id="TIGR00186">
    <property type="entry name" value="rRNA_methyl_3"/>
    <property type="match status" value="1"/>
</dbReference>
<dbReference type="InterPro" id="IPR013123">
    <property type="entry name" value="SpoU_subst-bd"/>
</dbReference>
<dbReference type="CDD" id="cd18103">
    <property type="entry name" value="SpoU-like_RlmB"/>
    <property type="match status" value="1"/>
</dbReference>
<evidence type="ECO:0000256" key="1">
    <source>
        <dbReference type="ARBA" id="ARBA00022603"/>
    </source>
</evidence>
<keyword evidence="1 4" id="KW-0489">Methyltransferase</keyword>
<dbReference type="Pfam" id="PF08032">
    <property type="entry name" value="SpoU_sub_bind"/>
    <property type="match status" value="1"/>
</dbReference>
<proteinExistence type="predicted"/>
<dbReference type="Proteomes" id="UP000229916">
    <property type="component" value="Unassembled WGS sequence"/>
</dbReference>
<dbReference type="GO" id="GO:0008173">
    <property type="term" value="F:RNA methyltransferase activity"/>
    <property type="evidence" value="ECO:0007669"/>
    <property type="project" value="InterPro"/>
</dbReference>
<comment type="caution">
    <text evidence="4">The sequence shown here is derived from an EMBL/GenBank/DDBJ whole genome shotgun (WGS) entry which is preliminary data.</text>
</comment>
<evidence type="ECO:0000313" key="4">
    <source>
        <dbReference type="EMBL" id="PIU69293.1"/>
    </source>
</evidence>
<protein>
    <submittedName>
        <fullName evidence="4">23S rRNA (Guanosine(2251)-2'-O)-methyltransferase RlmB</fullName>
    </submittedName>
</protein>
<dbReference type="Gene3D" id="3.30.1330.30">
    <property type="match status" value="1"/>
</dbReference>
<dbReference type="SUPFAM" id="SSF55315">
    <property type="entry name" value="L30e-like"/>
    <property type="match status" value="1"/>
</dbReference>
<accession>A0A2M7APJ9</accession>
<dbReference type="InterPro" id="IPR029028">
    <property type="entry name" value="Alpha/beta_knot_MTases"/>
</dbReference>
<dbReference type="Pfam" id="PF00588">
    <property type="entry name" value="SpoU_methylase"/>
    <property type="match status" value="1"/>
</dbReference>
<dbReference type="SUPFAM" id="SSF75217">
    <property type="entry name" value="alpha/beta knot"/>
    <property type="match status" value="1"/>
</dbReference>
<dbReference type="GO" id="GO:0006396">
    <property type="term" value="P:RNA processing"/>
    <property type="evidence" value="ECO:0007669"/>
    <property type="project" value="InterPro"/>
</dbReference>